<name>A0A6P5PMS7_MUSCR</name>
<keyword evidence="4" id="KW-1185">Reference proteome</keyword>
<organism evidence="4 5">
    <name type="scientific">Mus caroli</name>
    <name type="common">Ryukyu mouse</name>
    <name type="synonym">Ricefield mouse</name>
    <dbReference type="NCBI Taxonomy" id="10089"/>
    <lineage>
        <taxon>Eukaryota</taxon>
        <taxon>Metazoa</taxon>
        <taxon>Chordata</taxon>
        <taxon>Craniata</taxon>
        <taxon>Vertebrata</taxon>
        <taxon>Euteleostomi</taxon>
        <taxon>Mammalia</taxon>
        <taxon>Eutheria</taxon>
        <taxon>Euarchontoglires</taxon>
        <taxon>Glires</taxon>
        <taxon>Rodentia</taxon>
        <taxon>Myomorpha</taxon>
        <taxon>Muroidea</taxon>
        <taxon>Muridae</taxon>
        <taxon>Murinae</taxon>
        <taxon>Mus</taxon>
        <taxon>Mus</taxon>
    </lineage>
</organism>
<protein>
    <submittedName>
        <fullName evidence="5">Chitinase-like protein 4</fullName>
    </submittedName>
</protein>
<accession>A0A6P5PMS7</accession>
<sequence>MANIILSKEMRKAFEDESTEQQRTRLLIIATVSGIISTIESGYKIPELSDMKIMVSECIKSQQKLSRSNPEDTMAKFILVAEFCSCPEDIIAKLIVVTGLAILLNVQLGSTYQLMCYYTSWAKDRPTEGSFKPGNIDPCLCTHLIYAFAGMKNNEITYTSEQDLRDYEALNGLKDRNTELKTLLAIGGWKFGPAPFSSMVSTPQTRQTFIKSVIRFLRQYKFDGLNLDWQYPGSRGSPPKDKHLFSVLVQEMRKAFEEESVEKDIPRLLLTSTGAGIIDIIQSGYKIPAACGRCTSSLDYIQVMTYDLHDSRDGYTGENSPLYKSPYDIGKSADLNVDSIITYWKDHGAASEKLILGFPAYGHTFTLSDPSKNGIGAPTVSAGPPGKYTNEQGLLAYFEICTFLNEGATEIFDATQEVPYAYVGNEWIGYDNVRSFNLKAQWLKDNNLGGAVVWPLDKDDFSGSFCHQGRFPLTSTLKRDLNIHSASCKAPYRGEL</sequence>
<dbReference type="GO" id="GO:0005975">
    <property type="term" value="P:carbohydrate metabolic process"/>
    <property type="evidence" value="ECO:0007669"/>
    <property type="project" value="InterPro"/>
</dbReference>
<dbReference type="PROSITE" id="PS51910">
    <property type="entry name" value="GH18_2"/>
    <property type="match status" value="1"/>
</dbReference>
<dbReference type="PANTHER" id="PTHR11177">
    <property type="entry name" value="CHITINASE"/>
    <property type="match status" value="1"/>
</dbReference>
<proteinExistence type="predicted"/>
<keyword evidence="1" id="KW-0732">Signal</keyword>
<dbReference type="Proteomes" id="UP000515126">
    <property type="component" value="Chromosome 3"/>
</dbReference>
<dbReference type="GO" id="GO:0006032">
    <property type="term" value="P:chitin catabolic process"/>
    <property type="evidence" value="ECO:0007669"/>
    <property type="project" value="TreeGrafter"/>
</dbReference>
<dbReference type="FunFam" id="3.10.50.10:FF:000001">
    <property type="entry name" value="Chitinase 3-like 1"/>
    <property type="match status" value="1"/>
</dbReference>
<dbReference type="SUPFAM" id="SSF54556">
    <property type="entry name" value="Chitinase insertion domain"/>
    <property type="match status" value="1"/>
</dbReference>
<gene>
    <name evidence="5" type="primary">LOC110291901</name>
</gene>
<evidence type="ECO:0000313" key="5">
    <source>
        <dbReference type="RefSeq" id="XP_021014774.1"/>
    </source>
</evidence>
<dbReference type="SMART" id="SM00636">
    <property type="entry name" value="Glyco_18"/>
    <property type="match status" value="1"/>
</dbReference>
<feature type="domain" description="GH18" evidence="3">
    <location>
        <begin position="112"/>
        <end position="484"/>
    </location>
</feature>
<dbReference type="KEGG" id="mcal:110291901"/>
<reference evidence="5" key="1">
    <citation type="submission" date="2025-08" db="UniProtKB">
        <authorList>
            <consortium name="RefSeq"/>
        </authorList>
    </citation>
    <scope>IDENTIFICATION</scope>
</reference>
<dbReference type="RefSeq" id="XP_021014774.1">
    <property type="nucleotide sequence ID" value="XM_021159115.1"/>
</dbReference>
<dbReference type="AlphaFoldDB" id="A0A6P5PMS7"/>
<dbReference type="InterPro" id="IPR017853">
    <property type="entry name" value="GH"/>
</dbReference>
<evidence type="ECO:0000256" key="2">
    <source>
        <dbReference type="ARBA" id="ARBA00023157"/>
    </source>
</evidence>
<dbReference type="Gene3D" id="3.10.50.10">
    <property type="match status" value="1"/>
</dbReference>
<dbReference type="PANTHER" id="PTHR11177:SF140">
    <property type="entry name" value="CHITINASE-LIKE PROTEIN 3-RELATED"/>
    <property type="match status" value="1"/>
</dbReference>
<dbReference type="GO" id="GO:0005576">
    <property type="term" value="C:extracellular region"/>
    <property type="evidence" value="ECO:0007669"/>
    <property type="project" value="TreeGrafter"/>
</dbReference>
<dbReference type="CDD" id="cd02872">
    <property type="entry name" value="GH18_chitolectin_chitotriosidase"/>
    <property type="match status" value="1"/>
</dbReference>
<dbReference type="InterPro" id="IPR050314">
    <property type="entry name" value="Glycosyl_Hydrlase_18"/>
</dbReference>
<dbReference type="Pfam" id="PF00704">
    <property type="entry name" value="Glyco_hydro_18"/>
    <property type="match status" value="1"/>
</dbReference>
<evidence type="ECO:0000313" key="4">
    <source>
        <dbReference type="Proteomes" id="UP000515126"/>
    </source>
</evidence>
<dbReference type="Gene3D" id="3.20.20.80">
    <property type="entry name" value="Glycosidases"/>
    <property type="match status" value="1"/>
</dbReference>
<dbReference type="InterPro" id="IPR011583">
    <property type="entry name" value="Chitinase_II/V-like_cat"/>
</dbReference>
<dbReference type="FunFam" id="3.20.20.80:FF:000007">
    <property type="entry name" value="Acidic mammalian chitinase"/>
    <property type="match status" value="1"/>
</dbReference>
<dbReference type="GO" id="GO:0008061">
    <property type="term" value="F:chitin binding"/>
    <property type="evidence" value="ECO:0007669"/>
    <property type="project" value="InterPro"/>
</dbReference>
<evidence type="ECO:0000259" key="3">
    <source>
        <dbReference type="PROSITE" id="PS51910"/>
    </source>
</evidence>
<keyword evidence="2" id="KW-1015">Disulfide bond</keyword>
<evidence type="ECO:0000256" key="1">
    <source>
        <dbReference type="ARBA" id="ARBA00022729"/>
    </source>
</evidence>
<dbReference type="InterPro" id="IPR001223">
    <property type="entry name" value="Glyco_hydro18_cat"/>
</dbReference>
<dbReference type="GeneID" id="110291901"/>
<dbReference type="InterPro" id="IPR029070">
    <property type="entry name" value="Chitinase_insertion_sf"/>
</dbReference>
<dbReference type="SUPFAM" id="SSF51445">
    <property type="entry name" value="(Trans)glycosidases"/>
    <property type="match status" value="1"/>
</dbReference>